<reference evidence="1" key="2">
    <citation type="journal article" date="2015" name="Data Brief">
        <title>Shoot transcriptome of the giant reed, Arundo donax.</title>
        <authorList>
            <person name="Barrero R.A."/>
            <person name="Guerrero F.D."/>
            <person name="Moolhuijzen P."/>
            <person name="Goolsby J.A."/>
            <person name="Tidwell J."/>
            <person name="Bellgard S.E."/>
            <person name="Bellgard M.I."/>
        </authorList>
    </citation>
    <scope>NUCLEOTIDE SEQUENCE</scope>
    <source>
        <tissue evidence="1">Shoot tissue taken approximately 20 cm above the soil surface</tissue>
    </source>
</reference>
<dbReference type="EMBL" id="GBRH01161645">
    <property type="protein sequence ID" value="JAE36251.1"/>
    <property type="molecule type" value="Transcribed_RNA"/>
</dbReference>
<sequence length="30" mass="3738">MCVLRARKRRRSVMARVAEKFLKWQFQLTK</sequence>
<dbReference type="AlphaFoldDB" id="A0A0A9HMZ0"/>
<protein>
    <submittedName>
        <fullName evidence="1">Uncharacterized protein</fullName>
    </submittedName>
</protein>
<reference evidence="1" key="1">
    <citation type="submission" date="2014-09" db="EMBL/GenBank/DDBJ databases">
        <authorList>
            <person name="Magalhaes I.L.F."/>
            <person name="Oliveira U."/>
            <person name="Santos F.R."/>
            <person name="Vidigal T.H.D.A."/>
            <person name="Brescovit A.D."/>
            <person name="Santos A.J."/>
        </authorList>
    </citation>
    <scope>NUCLEOTIDE SEQUENCE</scope>
    <source>
        <tissue evidence="1">Shoot tissue taken approximately 20 cm above the soil surface</tissue>
    </source>
</reference>
<evidence type="ECO:0000313" key="1">
    <source>
        <dbReference type="EMBL" id="JAE36251.1"/>
    </source>
</evidence>
<accession>A0A0A9HMZ0</accession>
<name>A0A0A9HMZ0_ARUDO</name>
<organism evidence="1">
    <name type="scientific">Arundo donax</name>
    <name type="common">Giant reed</name>
    <name type="synonym">Donax arundinaceus</name>
    <dbReference type="NCBI Taxonomy" id="35708"/>
    <lineage>
        <taxon>Eukaryota</taxon>
        <taxon>Viridiplantae</taxon>
        <taxon>Streptophyta</taxon>
        <taxon>Embryophyta</taxon>
        <taxon>Tracheophyta</taxon>
        <taxon>Spermatophyta</taxon>
        <taxon>Magnoliopsida</taxon>
        <taxon>Liliopsida</taxon>
        <taxon>Poales</taxon>
        <taxon>Poaceae</taxon>
        <taxon>PACMAD clade</taxon>
        <taxon>Arundinoideae</taxon>
        <taxon>Arundineae</taxon>
        <taxon>Arundo</taxon>
    </lineage>
</organism>
<proteinExistence type="predicted"/>